<evidence type="ECO:0000313" key="3">
    <source>
        <dbReference type="Proteomes" id="UP001530400"/>
    </source>
</evidence>
<feature type="compositionally biased region" description="Low complexity" evidence="1">
    <location>
        <begin position="82"/>
        <end position="93"/>
    </location>
</feature>
<gene>
    <name evidence="2" type="ORF">ACHAWO_002137</name>
</gene>
<name>A0ABD3QQK2_9STRA</name>
<evidence type="ECO:0000256" key="1">
    <source>
        <dbReference type="SAM" id="MobiDB-lite"/>
    </source>
</evidence>
<sequence>MATIQLTHIAQYSNPELAIGSFCAKIGMLLNTKNPGQVIFCVGIHKNVQRKGTTLPSITNPGEEEEDPSRNRTTGSAKLRLTKQTSSSSTQQSGDSCRNQHIKGPKLTISEFYKWLGCQFFMACYEGISDRTPWWSSKKVDMFDGTSLNEYMSAPLEAIITA</sequence>
<feature type="region of interest" description="Disordered" evidence="1">
    <location>
        <begin position="52"/>
        <end position="100"/>
    </location>
</feature>
<dbReference type="EMBL" id="JALLPJ020000104">
    <property type="protein sequence ID" value="KAL3802289.1"/>
    <property type="molecule type" value="Genomic_DNA"/>
</dbReference>
<reference evidence="2 3" key="1">
    <citation type="submission" date="2024-10" db="EMBL/GenBank/DDBJ databases">
        <title>Updated reference genomes for cyclostephanoid diatoms.</title>
        <authorList>
            <person name="Roberts W.R."/>
            <person name="Alverson A.J."/>
        </authorList>
    </citation>
    <scope>NUCLEOTIDE SEQUENCE [LARGE SCALE GENOMIC DNA]</scope>
    <source>
        <strain evidence="2 3">AJA010-31</strain>
    </source>
</reference>
<keyword evidence="3" id="KW-1185">Reference proteome</keyword>
<accession>A0ABD3QQK2</accession>
<comment type="caution">
    <text evidence="2">The sequence shown here is derived from an EMBL/GenBank/DDBJ whole genome shotgun (WGS) entry which is preliminary data.</text>
</comment>
<protein>
    <submittedName>
        <fullName evidence="2">Uncharacterized protein</fullName>
    </submittedName>
</protein>
<dbReference type="AlphaFoldDB" id="A0ABD3QQK2"/>
<organism evidence="2 3">
    <name type="scientific">Cyclotella atomus</name>
    <dbReference type="NCBI Taxonomy" id="382360"/>
    <lineage>
        <taxon>Eukaryota</taxon>
        <taxon>Sar</taxon>
        <taxon>Stramenopiles</taxon>
        <taxon>Ochrophyta</taxon>
        <taxon>Bacillariophyta</taxon>
        <taxon>Coscinodiscophyceae</taxon>
        <taxon>Thalassiosirophycidae</taxon>
        <taxon>Stephanodiscales</taxon>
        <taxon>Stephanodiscaceae</taxon>
        <taxon>Cyclotella</taxon>
    </lineage>
</organism>
<evidence type="ECO:0000313" key="2">
    <source>
        <dbReference type="EMBL" id="KAL3802289.1"/>
    </source>
</evidence>
<dbReference type="Proteomes" id="UP001530400">
    <property type="component" value="Unassembled WGS sequence"/>
</dbReference>
<proteinExistence type="predicted"/>